<keyword evidence="2" id="KW-0464">Manganese</keyword>
<evidence type="ECO:0000259" key="3">
    <source>
        <dbReference type="Pfam" id="PF07687"/>
    </source>
</evidence>
<dbReference type="PATRIC" id="fig|28128.5.peg.691"/>
<dbReference type="SUPFAM" id="SSF53187">
    <property type="entry name" value="Zn-dependent exopeptidases"/>
    <property type="match status" value="1"/>
</dbReference>
<dbReference type="GO" id="GO:0046872">
    <property type="term" value="F:metal ion binding"/>
    <property type="evidence" value="ECO:0007669"/>
    <property type="project" value="UniProtKB-KW"/>
</dbReference>
<dbReference type="SUPFAM" id="SSF55031">
    <property type="entry name" value="Bacterial exopeptidase dimerisation domain"/>
    <property type="match status" value="1"/>
</dbReference>
<dbReference type="InterPro" id="IPR011650">
    <property type="entry name" value="Peptidase_M20_dimer"/>
</dbReference>
<dbReference type="FunFam" id="3.30.70.360:FF:000001">
    <property type="entry name" value="N-acetyldiaminopimelate deacetylase"/>
    <property type="match status" value="1"/>
</dbReference>
<dbReference type="Pfam" id="PF07687">
    <property type="entry name" value="M20_dimer"/>
    <property type="match status" value="1"/>
</dbReference>
<dbReference type="Gene3D" id="3.30.70.360">
    <property type="match status" value="1"/>
</dbReference>
<proteinExistence type="predicted"/>
<evidence type="ECO:0000256" key="2">
    <source>
        <dbReference type="PIRSR" id="PIRSR005962-1"/>
    </source>
</evidence>
<keyword evidence="2" id="KW-0479">Metal-binding</keyword>
<dbReference type="GO" id="GO:0050118">
    <property type="term" value="F:N-acetyldiaminopimelate deacetylase activity"/>
    <property type="evidence" value="ECO:0007669"/>
    <property type="project" value="UniProtKB-ARBA"/>
</dbReference>
<dbReference type="NCBIfam" id="TIGR01891">
    <property type="entry name" value="amidohydrolases"/>
    <property type="match status" value="1"/>
</dbReference>
<accession>A0A133QHQ3</accession>
<comment type="cofactor">
    <cofactor evidence="2">
        <name>Mn(2+)</name>
        <dbReference type="ChEBI" id="CHEBI:29035"/>
    </cofactor>
    <text evidence="2">The Mn(2+) ion enhances activity.</text>
</comment>
<dbReference type="Proteomes" id="UP000070533">
    <property type="component" value="Unassembled WGS sequence"/>
</dbReference>
<evidence type="ECO:0000313" key="4">
    <source>
        <dbReference type="EMBL" id="KXA42402.1"/>
    </source>
</evidence>
<dbReference type="GO" id="GO:0019877">
    <property type="term" value="P:diaminopimelate biosynthetic process"/>
    <property type="evidence" value="ECO:0007669"/>
    <property type="project" value="UniProtKB-ARBA"/>
</dbReference>
<protein>
    <submittedName>
        <fullName evidence="4">Amidohydrolase</fullName>
    </submittedName>
</protein>
<dbReference type="CDD" id="cd05666">
    <property type="entry name" value="M20_Acy1-like"/>
    <property type="match status" value="1"/>
</dbReference>
<dbReference type="EMBL" id="LRQG01000036">
    <property type="protein sequence ID" value="KXA42402.1"/>
    <property type="molecule type" value="Genomic_DNA"/>
</dbReference>
<dbReference type="PIRSF" id="PIRSF005962">
    <property type="entry name" value="Pept_M20D_amidohydro"/>
    <property type="match status" value="1"/>
</dbReference>
<dbReference type="Pfam" id="PF01546">
    <property type="entry name" value="Peptidase_M20"/>
    <property type="match status" value="1"/>
</dbReference>
<dbReference type="InterPro" id="IPR002933">
    <property type="entry name" value="Peptidase_M20"/>
</dbReference>
<feature type="domain" description="Peptidase M20 dimerisation" evidence="3">
    <location>
        <begin position="215"/>
        <end position="307"/>
    </location>
</feature>
<feature type="binding site" evidence="2">
    <location>
        <position position="191"/>
    </location>
    <ligand>
        <name>Mn(2+)</name>
        <dbReference type="ChEBI" id="CHEBI:29035"/>
        <label>2</label>
    </ligand>
</feature>
<comment type="caution">
    <text evidence="4">The sequence shown here is derived from an EMBL/GenBank/DDBJ whole genome shotgun (WGS) entry which is preliminary data.</text>
</comment>
<evidence type="ECO:0000313" key="5">
    <source>
        <dbReference type="Proteomes" id="UP000070533"/>
    </source>
</evidence>
<dbReference type="InterPro" id="IPR017439">
    <property type="entry name" value="Amidohydrolase"/>
</dbReference>
<dbReference type="Gene3D" id="3.40.630.10">
    <property type="entry name" value="Zn peptidases"/>
    <property type="match status" value="1"/>
</dbReference>
<feature type="binding site" evidence="2">
    <location>
        <position position="165"/>
    </location>
    <ligand>
        <name>Mn(2+)</name>
        <dbReference type="ChEBI" id="CHEBI:29035"/>
        <label>2</label>
    </ligand>
</feature>
<feature type="binding site" evidence="2">
    <location>
        <position position="130"/>
    </location>
    <ligand>
        <name>Mn(2+)</name>
        <dbReference type="ChEBI" id="CHEBI:29035"/>
        <label>2</label>
    </ligand>
</feature>
<dbReference type="PANTHER" id="PTHR11014">
    <property type="entry name" value="PEPTIDASE M20 FAMILY MEMBER"/>
    <property type="match status" value="1"/>
</dbReference>
<feature type="binding site" evidence="2">
    <location>
        <position position="386"/>
    </location>
    <ligand>
        <name>Mn(2+)</name>
        <dbReference type="ChEBI" id="CHEBI:29035"/>
        <label>2</label>
    </ligand>
</feature>
<gene>
    <name evidence="4" type="ORF">HMPREF3226_00684</name>
</gene>
<feature type="binding site" evidence="2">
    <location>
        <position position="132"/>
    </location>
    <ligand>
        <name>Mn(2+)</name>
        <dbReference type="ChEBI" id="CHEBI:29035"/>
        <label>2</label>
    </ligand>
</feature>
<dbReference type="PANTHER" id="PTHR11014:SF63">
    <property type="entry name" value="METALLOPEPTIDASE, PUTATIVE (AFU_ORTHOLOGUE AFUA_6G09600)-RELATED"/>
    <property type="match status" value="1"/>
</dbReference>
<keyword evidence="1 4" id="KW-0378">Hydrolase</keyword>
<dbReference type="STRING" id="28128.HMPREF3226_00684"/>
<keyword evidence="5" id="KW-1185">Reference proteome</keyword>
<sequence length="413" mass="45702">MCDFNLIPHFFFDKIDAKTNDMSKMNVKPIKELAAILPQMKQWMEAMHQDPELSAQEVNTGKYVADLLKNMGYEVHEHVGKYGIEGVVGVLSHGDGKKKIGIRADMDALPIQEINNLPYKSRHDGISHLCGHDGHSAMALGAAKYLADTKHFNGTVYFYFQPAEETMQGGPSMIDDGLFKKFNADRIYAIHNIPGLPKGVLHFHDGETMSAVDNWEIRLMGRGGHGSMPELSVDPVVAGASLVMALQTIVARNLSPWNNGVVTIGSFQAGNAGNVIPDEAVLKLSMRNMQPDGRKLVLQRIREITAAQAECFGCKYEIKEGQPGAVLVNSHEETAFAAQVARKYFGEENVVYPCKPLMSSEDFAFMLQERPGSYIMLGNGETPMVHNPKYIFDQEILPIGASLWVALCEEYLK</sequence>
<dbReference type="AlphaFoldDB" id="A0A133QHQ3"/>
<name>A0A133QHQ3_9BACT</name>
<dbReference type="eggNOG" id="COG1473">
    <property type="taxonomic scope" value="Bacteria"/>
</dbReference>
<reference evidence="5" key="1">
    <citation type="submission" date="2016-01" db="EMBL/GenBank/DDBJ databases">
        <authorList>
            <person name="Mitreva M."/>
            <person name="Pepin K.H."/>
            <person name="Mihindukulasuriya K.A."/>
            <person name="Fulton R."/>
            <person name="Fronick C."/>
            <person name="O'Laughlin M."/>
            <person name="Miner T."/>
            <person name="Herter B."/>
            <person name="Rosa B.A."/>
            <person name="Cordes M."/>
            <person name="Tomlinson C."/>
            <person name="Wollam A."/>
            <person name="Palsikar V.B."/>
            <person name="Mardis E.R."/>
            <person name="Wilson R.K."/>
        </authorList>
    </citation>
    <scope>NUCLEOTIDE SEQUENCE [LARGE SCALE GENOMIC DNA]</scope>
    <source>
        <strain evidence="5">MJR7716</strain>
    </source>
</reference>
<evidence type="ECO:0000256" key="1">
    <source>
        <dbReference type="ARBA" id="ARBA00022801"/>
    </source>
</evidence>
<dbReference type="InterPro" id="IPR036264">
    <property type="entry name" value="Bact_exopeptidase_dim_dom"/>
</dbReference>
<organism evidence="4 5">
    <name type="scientific">Prevotella corporis</name>
    <dbReference type="NCBI Taxonomy" id="28128"/>
    <lineage>
        <taxon>Bacteria</taxon>
        <taxon>Pseudomonadati</taxon>
        <taxon>Bacteroidota</taxon>
        <taxon>Bacteroidia</taxon>
        <taxon>Bacteroidales</taxon>
        <taxon>Prevotellaceae</taxon>
        <taxon>Prevotella</taxon>
    </lineage>
</organism>